<dbReference type="Proteomes" id="UP000013827">
    <property type="component" value="Unassembled WGS sequence"/>
</dbReference>
<reference evidence="3" key="1">
    <citation type="journal article" date="2013" name="Nature">
        <title>Pan genome of the phytoplankton Emiliania underpins its global distribution.</title>
        <authorList>
            <person name="Read B.A."/>
            <person name="Kegel J."/>
            <person name="Klute M.J."/>
            <person name="Kuo A."/>
            <person name="Lefebvre S.C."/>
            <person name="Maumus F."/>
            <person name="Mayer C."/>
            <person name="Miller J."/>
            <person name="Monier A."/>
            <person name="Salamov A."/>
            <person name="Young J."/>
            <person name="Aguilar M."/>
            <person name="Claverie J.M."/>
            <person name="Frickenhaus S."/>
            <person name="Gonzalez K."/>
            <person name="Herman E.K."/>
            <person name="Lin Y.C."/>
            <person name="Napier J."/>
            <person name="Ogata H."/>
            <person name="Sarno A.F."/>
            <person name="Shmutz J."/>
            <person name="Schroeder D."/>
            <person name="de Vargas C."/>
            <person name="Verret F."/>
            <person name="von Dassow P."/>
            <person name="Valentin K."/>
            <person name="Van de Peer Y."/>
            <person name="Wheeler G."/>
            <person name="Dacks J.B."/>
            <person name="Delwiche C.F."/>
            <person name="Dyhrman S.T."/>
            <person name="Glockner G."/>
            <person name="John U."/>
            <person name="Richards T."/>
            <person name="Worden A.Z."/>
            <person name="Zhang X."/>
            <person name="Grigoriev I.V."/>
            <person name="Allen A.E."/>
            <person name="Bidle K."/>
            <person name="Borodovsky M."/>
            <person name="Bowler C."/>
            <person name="Brownlee C."/>
            <person name="Cock J.M."/>
            <person name="Elias M."/>
            <person name="Gladyshev V.N."/>
            <person name="Groth M."/>
            <person name="Guda C."/>
            <person name="Hadaegh A."/>
            <person name="Iglesias-Rodriguez M.D."/>
            <person name="Jenkins J."/>
            <person name="Jones B.M."/>
            <person name="Lawson T."/>
            <person name="Leese F."/>
            <person name="Lindquist E."/>
            <person name="Lobanov A."/>
            <person name="Lomsadze A."/>
            <person name="Malik S.B."/>
            <person name="Marsh M.E."/>
            <person name="Mackinder L."/>
            <person name="Mock T."/>
            <person name="Mueller-Roeber B."/>
            <person name="Pagarete A."/>
            <person name="Parker M."/>
            <person name="Probert I."/>
            <person name="Quesneville H."/>
            <person name="Raines C."/>
            <person name="Rensing S.A."/>
            <person name="Riano-Pachon D.M."/>
            <person name="Richier S."/>
            <person name="Rokitta S."/>
            <person name="Shiraiwa Y."/>
            <person name="Soanes D.M."/>
            <person name="van der Giezen M."/>
            <person name="Wahlund T.M."/>
            <person name="Williams B."/>
            <person name="Wilson W."/>
            <person name="Wolfe G."/>
            <person name="Wurch L.L."/>
        </authorList>
    </citation>
    <scope>NUCLEOTIDE SEQUENCE</scope>
</reference>
<proteinExistence type="predicted"/>
<evidence type="ECO:0000256" key="1">
    <source>
        <dbReference type="SAM" id="MobiDB-lite"/>
    </source>
</evidence>
<sequence>MPRSFSCWNDKRRPGAKLFNDFSGIGAGAPGAGSSSLDPAASNPDEGGWSWSRSEQGLITEGLDVDELVASLTDDREVMEQFGVAQPPLSPPAAPSAPLGSPPALMPPLVADGITAWQPNGGGAPPAAGAIVAMDTSMDVEAAVAEGAPEGAEQPLVAATLIVAPEADPSGSGGAAGADGEAMAADPPQPSFEWTACNCPIRTDPSGAPLAAPVSASGAAGYGITVALQTPLLYWNERARWMWHKKWCLPRISVVVSEPLGAGGSLGGPPLVAMVSPSSPLLVNELGHPRHHAETTQALVAAAAGAESPRSSLRATHRVLLHENGAARAAVADSTISIIRGTPARLLVSSRYAVPVETNGAPAPPRPPLPRGPVFRVYPARQASVYSSV</sequence>
<dbReference type="HOGENOM" id="CLU_710666_0_0_1"/>
<protein>
    <submittedName>
        <fullName evidence="2">Uncharacterized protein</fullName>
    </submittedName>
</protein>
<feature type="compositionally biased region" description="Low complexity" evidence="1">
    <location>
        <begin position="32"/>
        <end position="42"/>
    </location>
</feature>
<dbReference type="EnsemblProtists" id="EOD31093">
    <property type="protein sequence ID" value="EOD31093"/>
    <property type="gene ID" value="EMIHUDRAFT_99326"/>
</dbReference>
<dbReference type="RefSeq" id="XP_005783522.1">
    <property type="nucleotide sequence ID" value="XM_005783465.1"/>
</dbReference>
<feature type="region of interest" description="Disordered" evidence="1">
    <location>
        <begin position="1"/>
        <end position="52"/>
    </location>
</feature>
<keyword evidence="3" id="KW-1185">Reference proteome</keyword>
<accession>A0A0D3K5Q8</accession>
<dbReference type="GeneID" id="17276366"/>
<dbReference type="KEGG" id="ehx:EMIHUDRAFT_99326"/>
<name>A0A0D3K5Q8_EMIH1</name>
<dbReference type="PaxDb" id="2903-EOD31093"/>
<dbReference type="AlphaFoldDB" id="A0A0D3K5Q8"/>
<evidence type="ECO:0000313" key="2">
    <source>
        <dbReference type="EnsemblProtists" id="EOD31093"/>
    </source>
</evidence>
<organism evidence="2 3">
    <name type="scientific">Emiliania huxleyi (strain CCMP1516)</name>
    <dbReference type="NCBI Taxonomy" id="280463"/>
    <lineage>
        <taxon>Eukaryota</taxon>
        <taxon>Haptista</taxon>
        <taxon>Haptophyta</taxon>
        <taxon>Prymnesiophyceae</taxon>
        <taxon>Isochrysidales</taxon>
        <taxon>Noelaerhabdaceae</taxon>
        <taxon>Emiliania</taxon>
    </lineage>
</organism>
<reference evidence="2" key="2">
    <citation type="submission" date="2024-10" db="UniProtKB">
        <authorList>
            <consortium name="EnsemblProtists"/>
        </authorList>
    </citation>
    <scope>IDENTIFICATION</scope>
</reference>
<evidence type="ECO:0000313" key="3">
    <source>
        <dbReference type="Proteomes" id="UP000013827"/>
    </source>
</evidence>